<keyword evidence="3" id="KW-1003">Cell membrane</keyword>
<evidence type="ECO:0000256" key="2">
    <source>
        <dbReference type="ARBA" id="ARBA00010581"/>
    </source>
</evidence>
<dbReference type="RefSeq" id="WP_134492887.1">
    <property type="nucleotide sequence ID" value="NZ_CP139088.1"/>
</dbReference>
<protein>
    <submittedName>
        <fullName evidence="10">Cytochrome c oxidase subunit III</fullName>
    </submittedName>
</protein>
<dbReference type="EMBL" id="LR536451">
    <property type="protein sequence ID" value="VFU16472.1"/>
    <property type="molecule type" value="Genomic_DNA"/>
</dbReference>
<keyword evidence="10" id="KW-0614">Plasmid</keyword>
<dbReference type="InterPro" id="IPR024791">
    <property type="entry name" value="Cyt_c/ubiquinol_Oxase_su3"/>
</dbReference>
<dbReference type="Gene3D" id="1.20.120.80">
    <property type="entry name" value="Cytochrome c oxidase, subunit III, four-helix bundle"/>
    <property type="match status" value="1"/>
</dbReference>
<dbReference type="Proteomes" id="UP000294360">
    <property type="component" value="Plasmid 2"/>
</dbReference>
<organism evidence="10 11">
    <name type="scientific">Methylocella tundrae</name>
    <dbReference type="NCBI Taxonomy" id="227605"/>
    <lineage>
        <taxon>Bacteria</taxon>
        <taxon>Pseudomonadati</taxon>
        <taxon>Pseudomonadota</taxon>
        <taxon>Alphaproteobacteria</taxon>
        <taxon>Hyphomicrobiales</taxon>
        <taxon>Beijerinckiaceae</taxon>
        <taxon>Methylocella</taxon>
    </lineage>
</organism>
<evidence type="ECO:0000256" key="3">
    <source>
        <dbReference type="ARBA" id="ARBA00022475"/>
    </source>
</evidence>
<feature type="transmembrane region" description="Helical" evidence="8">
    <location>
        <begin position="69"/>
        <end position="91"/>
    </location>
</feature>
<keyword evidence="6 8" id="KW-0472">Membrane</keyword>
<dbReference type="PANTHER" id="PTHR11403:SF2">
    <property type="entry name" value="CYTOCHROME BO(3) UBIQUINOL OXIDASE SUBUNIT 3"/>
    <property type="match status" value="1"/>
</dbReference>
<comment type="similarity">
    <text evidence="2 7">Belongs to the cytochrome c oxidase subunit 3 family.</text>
</comment>
<dbReference type="OrthoDB" id="9810850at2"/>
<dbReference type="AlphaFoldDB" id="A0A4V6YUK8"/>
<evidence type="ECO:0000256" key="1">
    <source>
        <dbReference type="ARBA" id="ARBA00004651"/>
    </source>
</evidence>
<dbReference type="InterPro" id="IPR000298">
    <property type="entry name" value="Cyt_c_oxidase-like_su3"/>
</dbReference>
<evidence type="ECO:0000256" key="7">
    <source>
        <dbReference type="RuleBase" id="RU003376"/>
    </source>
</evidence>
<dbReference type="CDD" id="cd00386">
    <property type="entry name" value="Heme_Cu_Oxidase_III_like"/>
    <property type="match status" value="1"/>
</dbReference>
<evidence type="ECO:0000256" key="5">
    <source>
        <dbReference type="ARBA" id="ARBA00022989"/>
    </source>
</evidence>
<accession>A0A4V6YUK8</accession>
<feature type="transmembrane region" description="Helical" evidence="8">
    <location>
        <begin position="184"/>
        <end position="206"/>
    </location>
</feature>
<dbReference type="GO" id="GO:0005886">
    <property type="term" value="C:plasma membrane"/>
    <property type="evidence" value="ECO:0007669"/>
    <property type="project" value="UniProtKB-SubCell"/>
</dbReference>
<comment type="subcellular location">
    <subcellularLocation>
        <location evidence="1 7">Cell membrane</location>
        <topology evidence="1 7">Multi-pass membrane protein</topology>
    </subcellularLocation>
</comment>
<feature type="domain" description="Heme-copper oxidase subunit III family profile" evidence="9">
    <location>
        <begin position="32"/>
        <end position="205"/>
    </location>
</feature>
<dbReference type="GO" id="GO:0019646">
    <property type="term" value="P:aerobic electron transport chain"/>
    <property type="evidence" value="ECO:0007669"/>
    <property type="project" value="InterPro"/>
</dbReference>
<dbReference type="Pfam" id="PF00510">
    <property type="entry name" value="COX3"/>
    <property type="match status" value="1"/>
</dbReference>
<feature type="transmembrane region" description="Helical" evidence="8">
    <location>
        <begin position="32"/>
        <end position="57"/>
    </location>
</feature>
<sequence length="207" mass="21946">MSEIALGANGAGRAAIKGVPGVDPNGRASGWYGAWLIVATEGSLFAYVLFGYCYSLLQSAEKWPADGLPPLALASASTIVLIASSAALAWGQRCVATGATDRLVQALALTLALGVIFVGLQSRDWLHQSATISADAYHSFYVLTTGLDIVHATAGVIALAALLVWARLGRFDANRGGAVSIVAIYWHFIVIVWLFIFATFFLVPYLR</sequence>
<keyword evidence="4 7" id="KW-0812">Transmembrane</keyword>
<evidence type="ECO:0000256" key="6">
    <source>
        <dbReference type="ARBA" id="ARBA00023136"/>
    </source>
</evidence>
<dbReference type="SUPFAM" id="SSF81452">
    <property type="entry name" value="Cytochrome c oxidase subunit III-like"/>
    <property type="match status" value="1"/>
</dbReference>
<feature type="transmembrane region" description="Helical" evidence="8">
    <location>
        <begin position="103"/>
        <end position="120"/>
    </location>
</feature>
<evidence type="ECO:0000256" key="4">
    <source>
        <dbReference type="ARBA" id="ARBA00022692"/>
    </source>
</evidence>
<reference evidence="10 11" key="1">
    <citation type="submission" date="2019-03" db="EMBL/GenBank/DDBJ databases">
        <authorList>
            <person name="Kox A.R. M."/>
        </authorList>
    </citation>
    <scope>NUCLEOTIDE SEQUENCE [LARGE SCALE GENOMIC DNA]</scope>
    <source>
        <strain evidence="10">MTUNDRAET4 annotated genome</strain>
        <plasmid evidence="11">2</plasmid>
    </source>
</reference>
<gene>
    <name evidence="10" type="ORF">MTUNDRAET4_0127</name>
</gene>
<evidence type="ECO:0000256" key="8">
    <source>
        <dbReference type="SAM" id="Phobius"/>
    </source>
</evidence>
<dbReference type="PROSITE" id="PS50253">
    <property type="entry name" value="COX3"/>
    <property type="match status" value="1"/>
</dbReference>
<evidence type="ECO:0000313" key="11">
    <source>
        <dbReference type="Proteomes" id="UP000294360"/>
    </source>
</evidence>
<dbReference type="KEGG" id="mtun:MTUNDRAET4_0127.1"/>
<keyword evidence="5 8" id="KW-1133">Transmembrane helix</keyword>
<evidence type="ECO:0000313" key="10">
    <source>
        <dbReference type="EMBL" id="VFU16472.1"/>
    </source>
</evidence>
<feature type="transmembrane region" description="Helical" evidence="8">
    <location>
        <begin position="140"/>
        <end position="164"/>
    </location>
</feature>
<name>A0A4V6YUK8_METTU</name>
<dbReference type="InterPro" id="IPR013833">
    <property type="entry name" value="Cyt_c_oxidase_su3_a-hlx"/>
</dbReference>
<geneLocation type="plasmid" evidence="10 11">
    <name>2</name>
</geneLocation>
<proteinExistence type="inferred from homology"/>
<evidence type="ECO:0000259" key="9">
    <source>
        <dbReference type="PROSITE" id="PS50253"/>
    </source>
</evidence>
<dbReference type="InterPro" id="IPR035973">
    <property type="entry name" value="Cyt_c_oxidase_su3-like_sf"/>
</dbReference>
<dbReference type="GO" id="GO:0004129">
    <property type="term" value="F:cytochrome-c oxidase activity"/>
    <property type="evidence" value="ECO:0007669"/>
    <property type="project" value="InterPro"/>
</dbReference>
<dbReference type="PANTHER" id="PTHR11403">
    <property type="entry name" value="CYTOCHROME C OXIDASE SUBUNIT III"/>
    <property type="match status" value="1"/>
</dbReference>